<organism evidence="1 2">
    <name type="scientific">Pseudomonas asiatica</name>
    <dbReference type="NCBI Taxonomy" id="2219225"/>
    <lineage>
        <taxon>Bacteria</taxon>
        <taxon>Pseudomonadati</taxon>
        <taxon>Pseudomonadota</taxon>
        <taxon>Gammaproteobacteria</taxon>
        <taxon>Pseudomonadales</taxon>
        <taxon>Pseudomonadaceae</taxon>
        <taxon>Pseudomonas</taxon>
    </lineage>
</organism>
<evidence type="ECO:0000313" key="1">
    <source>
        <dbReference type="EMBL" id="MDD2109648.1"/>
    </source>
</evidence>
<accession>A0A9X4D8G4</accession>
<dbReference type="RefSeq" id="WP_274079833.1">
    <property type="nucleotide sequence ID" value="NZ_JANIAN010000053.1"/>
</dbReference>
<dbReference type="EMBL" id="JANIAN010000053">
    <property type="protein sequence ID" value="MDD2109648.1"/>
    <property type="molecule type" value="Genomic_DNA"/>
</dbReference>
<evidence type="ECO:0000313" key="2">
    <source>
        <dbReference type="Proteomes" id="UP001150678"/>
    </source>
</evidence>
<gene>
    <name evidence="1" type="ORF">NP533_26030</name>
</gene>
<reference evidence="1" key="1">
    <citation type="submission" date="2022-07" db="EMBL/GenBank/DDBJ databases">
        <title>Multi-strain Analysis of Pseudomonas putida Reveals Metabolic and Genetic Diversity.</title>
        <authorList>
            <person name="Monk J.M."/>
        </authorList>
    </citation>
    <scope>NUCLEOTIDE SEQUENCE</scope>
    <source>
        <strain evidence="1">17514</strain>
    </source>
</reference>
<proteinExistence type="predicted"/>
<dbReference type="AlphaFoldDB" id="A0A9X4D8G4"/>
<dbReference type="Proteomes" id="UP001150678">
    <property type="component" value="Unassembled WGS sequence"/>
</dbReference>
<comment type="caution">
    <text evidence="1">The sequence shown here is derived from an EMBL/GenBank/DDBJ whole genome shotgun (WGS) entry which is preliminary data.</text>
</comment>
<sequence length="51" mass="6443">MIKLIWIMRGYFYMRRVMGWANWSYVESLHETFPGWSPQDALHEDWSYWRD</sequence>
<name>A0A9X4D8G4_9PSED</name>
<protein>
    <submittedName>
        <fullName evidence="1">Uncharacterized protein</fullName>
    </submittedName>
</protein>